<name>A0A1Y1V0W4_9FUNG</name>
<feature type="transmembrane region" description="Helical" evidence="5">
    <location>
        <begin position="168"/>
        <end position="188"/>
    </location>
</feature>
<dbReference type="Gene3D" id="2.30.30.40">
    <property type="entry name" value="SH3 Domains"/>
    <property type="match status" value="1"/>
</dbReference>
<feature type="chain" id="PRO_5012033518" description="SH3 domain-containing protein" evidence="6">
    <location>
        <begin position="17"/>
        <end position="380"/>
    </location>
</feature>
<reference evidence="8 9" key="2">
    <citation type="submission" date="2016-08" db="EMBL/GenBank/DDBJ databases">
        <title>Pervasive Adenine N6-methylation of Active Genes in Fungi.</title>
        <authorList>
            <consortium name="DOE Joint Genome Institute"/>
            <person name="Mondo S.J."/>
            <person name="Dannebaum R.O."/>
            <person name="Kuo R.C."/>
            <person name="Labutti K."/>
            <person name="Haridas S."/>
            <person name="Kuo A."/>
            <person name="Salamov A."/>
            <person name="Ahrendt S.R."/>
            <person name="Lipzen A."/>
            <person name="Sullivan W."/>
            <person name="Andreopoulos W.B."/>
            <person name="Clum A."/>
            <person name="Lindquist E."/>
            <person name="Daum C."/>
            <person name="Ramamoorthy G.K."/>
            <person name="Gryganskyi A."/>
            <person name="Culley D."/>
            <person name="Magnuson J.K."/>
            <person name="James T.Y."/>
            <person name="O'Malley M.A."/>
            <person name="Stajich J.E."/>
            <person name="Spatafora J.W."/>
            <person name="Visel A."/>
            <person name="Grigoriev I.V."/>
        </authorList>
    </citation>
    <scope>NUCLEOTIDE SEQUENCE [LARGE SCALE GENOMIC DNA]</scope>
    <source>
        <strain evidence="9">finn</strain>
    </source>
</reference>
<dbReference type="PANTHER" id="PTHR46218:SF4">
    <property type="entry name" value="LIM AND SH3 DOMAIN PROTEIN LASP"/>
    <property type="match status" value="1"/>
</dbReference>
<evidence type="ECO:0000256" key="2">
    <source>
        <dbReference type="ARBA" id="ARBA00022737"/>
    </source>
</evidence>
<dbReference type="OrthoDB" id="5340910at2759"/>
<dbReference type="SMART" id="SM00326">
    <property type="entry name" value="SH3"/>
    <property type="match status" value="1"/>
</dbReference>
<sequence>MKYLNLFLSTILFASAALGGSKLDACPLECTLVNDCVVDKNVNGVYSLYPPKGELGKCFCSNVQQYFDCLNCAQQSENKKPYAIGTFNSSCNKITGNTGVAISTGAAGTTGTNTGLNGTNANNGLGTGTNGATGTLGNMSENNQNINKNSTSTDTKENEDEKPKSSKIPIIVIAIVAIAGVAGFFVYTRKQKERPESMPFFGNSASSPNQYATLGSKKEMTDISTSNLTTDYNTQFYPNVDSNQYNYNQGSNATYNNFEQSRSEYNNQYDSNYQDYNNQYPSGNYENEVAVASNINVISDSAQYESRRESMMPGSQPTSTNFNGAYVCAYKYDPQLDDELELQVNDQVQIIEEYEDGWMKAINLTTGKEGMAPRVCIKEA</sequence>
<feature type="compositionally biased region" description="Polar residues" evidence="4">
    <location>
        <begin position="139"/>
        <end position="153"/>
    </location>
</feature>
<evidence type="ECO:0000256" key="4">
    <source>
        <dbReference type="SAM" id="MobiDB-lite"/>
    </source>
</evidence>
<dbReference type="Proteomes" id="UP000193719">
    <property type="component" value="Unassembled WGS sequence"/>
</dbReference>
<keyword evidence="5" id="KW-0812">Transmembrane</keyword>
<evidence type="ECO:0000256" key="3">
    <source>
        <dbReference type="PROSITE-ProRule" id="PRU00192"/>
    </source>
</evidence>
<dbReference type="InterPro" id="IPR036028">
    <property type="entry name" value="SH3-like_dom_sf"/>
</dbReference>
<evidence type="ECO:0000313" key="8">
    <source>
        <dbReference type="EMBL" id="ORX44847.1"/>
    </source>
</evidence>
<dbReference type="InterPro" id="IPR051759">
    <property type="entry name" value="LIM-SH3_domain_protein"/>
</dbReference>
<feature type="compositionally biased region" description="Low complexity" evidence="4">
    <location>
        <begin position="111"/>
        <end position="124"/>
    </location>
</feature>
<dbReference type="InterPro" id="IPR001452">
    <property type="entry name" value="SH3_domain"/>
</dbReference>
<proteinExistence type="predicted"/>
<keyword evidence="2" id="KW-0677">Repeat</keyword>
<evidence type="ECO:0000313" key="9">
    <source>
        <dbReference type="Proteomes" id="UP000193719"/>
    </source>
</evidence>
<keyword evidence="5" id="KW-1133">Transmembrane helix</keyword>
<accession>A0A1Y1V0W4</accession>
<comment type="caution">
    <text evidence="8">The sequence shown here is derived from an EMBL/GenBank/DDBJ whole genome shotgun (WGS) entry which is preliminary data.</text>
</comment>
<feature type="domain" description="SH3" evidence="7">
    <location>
        <begin position="321"/>
        <end position="380"/>
    </location>
</feature>
<organism evidence="8 9">
    <name type="scientific">Piromyces finnis</name>
    <dbReference type="NCBI Taxonomy" id="1754191"/>
    <lineage>
        <taxon>Eukaryota</taxon>
        <taxon>Fungi</taxon>
        <taxon>Fungi incertae sedis</taxon>
        <taxon>Chytridiomycota</taxon>
        <taxon>Chytridiomycota incertae sedis</taxon>
        <taxon>Neocallimastigomycetes</taxon>
        <taxon>Neocallimastigales</taxon>
        <taxon>Neocallimastigaceae</taxon>
        <taxon>Piromyces</taxon>
    </lineage>
</organism>
<dbReference type="EMBL" id="MCFH01000043">
    <property type="protein sequence ID" value="ORX44847.1"/>
    <property type="molecule type" value="Genomic_DNA"/>
</dbReference>
<evidence type="ECO:0000256" key="1">
    <source>
        <dbReference type="ARBA" id="ARBA00022443"/>
    </source>
</evidence>
<evidence type="ECO:0000256" key="6">
    <source>
        <dbReference type="SAM" id="SignalP"/>
    </source>
</evidence>
<dbReference type="STRING" id="1754191.A0A1Y1V0W4"/>
<feature type="region of interest" description="Disordered" evidence="4">
    <location>
        <begin position="111"/>
        <end position="164"/>
    </location>
</feature>
<dbReference type="AlphaFoldDB" id="A0A1Y1V0W4"/>
<keyword evidence="5" id="KW-0472">Membrane</keyword>
<feature type="compositionally biased region" description="Basic and acidic residues" evidence="4">
    <location>
        <begin position="154"/>
        <end position="164"/>
    </location>
</feature>
<keyword evidence="1 3" id="KW-0728">SH3 domain</keyword>
<reference evidence="8 9" key="1">
    <citation type="submission" date="2016-08" db="EMBL/GenBank/DDBJ databases">
        <title>Genomes of anaerobic fungi encode conserved fungal cellulosomes for biomass hydrolysis.</title>
        <authorList>
            <consortium name="DOE Joint Genome Institute"/>
            <person name="Haitjema C.H."/>
            <person name="Gilmore S.P."/>
            <person name="Henske J.K."/>
            <person name="Solomon K.V."/>
            <person name="De Groot R."/>
            <person name="Kuo A."/>
            <person name="Mondo S.J."/>
            <person name="Salamov A.A."/>
            <person name="Labutti K."/>
            <person name="Zhao Z."/>
            <person name="Chiniquy J."/>
            <person name="Barry K."/>
            <person name="Brewer H.M."/>
            <person name="Purvine S.O."/>
            <person name="Wright A.T."/>
            <person name="Boxma B."/>
            <person name="Van Alen T."/>
            <person name="Hackstein J.H."/>
            <person name="Baker S.E."/>
            <person name="Grigoriev I.V."/>
            <person name="O'Malley M.A."/>
        </authorList>
    </citation>
    <scope>NUCLEOTIDE SEQUENCE [LARGE SCALE GENOMIC DNA]</scope>
    <source>
        <strain evidence="9">finn</strain>
    </source>
</reference>
<keyword evidence="9" id="KW-1185">Reference proteome</keyword>
<dbReference type="SUPFAM" id="SSF50044">
    <property type="entry name" value="SH3-domain"/>
    <property type="match status" value="1"/>
</dbReference>
<evidence type="ECO:0000256" key="5">
    <source>
        <dbReference type="SAM" id="Phobius"/>
    </source>
</evidence>
<keyword evidence="6" id="KW-0732">Signal</keyword>
<dbReference type="PANTHER" id="PTHR46218">
    <property type="entry name" value="LASP"/>
    <property type="match status" value="1"/>
</dbReference>
<dbReference type="Pfam" id="PF14604">
    <property type="entry name" value="SH3_9"/>
    <property type="match status" value="1"/>
</dbReference>
<feature type="signal peptide" evidence="6">
    <location>
        <begin position="1"/>
        <end position="16"/>
    </location>
</feature>
<evidence type="ECO:0000259" key="7">
    <source>
        <dbReference type="PROSITE" id="PS50002"/>
    </source>
</evidence>
<gene>
    <name evidence="8" type="ORF">BCR36DRAFT_414817</name>
</gene>
<dbReference type="PROSITE" id="PS50002">
    <property type="entry name" value="SH3"/>
    <property type="match status" value="1"/>
</dbReference>
<protein>
    <recommendedName>
        <fullName evidence="7">SH3 domain-containing protein</fullName>
    </recommendedName>
</protein>